<dbReference type="PANTHER" id="PTHR33236:SF12">
    <property type="entry name" value="CUB DOMAIN-CONTAINING PROTEIN-RELATED"/>
    <property type="match status" value="1"/>
</dbReference>
<comment type="caution">
    <text evidence="5">The sequence shown here is derived from an EMBL/GenBank/DDBJ whole genome shotgun (WGS) entry which is preliminary data.</text>
</comment>
<proteinExistence type="predicted"/>
<keyword evidence="3" id="KW-0732">Signal</keyword>
<feature type="domain" description="CUB" evidence="4">
    <location>
        <begin position="84"/>
        <end position="185"/>
    </location>
</feature>
<dbReference type="OrthoDB" id="6378913at2759"/>
<evidence type="ECO:0000256" key="1">
    <source>
        <dbReference type="ARBA" id="ARBA00023157"/>
    </source>
</evidence>
<dbReference type="InterPro" id="IPR035914">
    <property type="entry name" value="Sperma_CUB_dom_sf"/>
</dbReference>
<dbReference type="Gene3D" id="2.60.120.290">
    <property type="entry name" value="Spermadhesin, CUB domain"/>
    <property type="match status" value="1"/>
</dbReference>
<organism evidence="5 6">
    <name type="scientific">Rhynchophorus ferrugineus</name>
    <name type="common">Red palm weevil</name>
    <name type="synonym">Curculio ferrugineus</name>
    <dbReference type="NCBI Taxonomy" id="354439"/>
    <lineage>
        <taxon>Eukaryota</taxon>
        <taxon>Metazoa</taxon>
        <taxon>Ecdysozoa</taxon>
        <taxon>Arthropoda</taxon>
        <taxon>Hexapoda</taxon>
        <taxon>Insecta</taxon>
        <taxon>Pterygota</taxon>
        <taxon>Neoptera</taxon>
        <taxon>Endopterygota</taxon>
        <taxon>Coleoptera</taxon>
        <taxon>Polyphaga</taxon>
        <taxon>Cucujiformia</taxon>
        <taxon>Curculionidae</taxon>
        <taxon>Dryophthorinae</taxon>
        <taxon>Rhynchophorus</taxon>
    </lineage>
</organism>
<evidence type="ECO:0000256" key="3">
    <source>
        <dbReference type="SAM" id="SignalP"/>
    </source>
</evidence>
<name>A0A834LYW0_RHYFE</name>
<gene>
    <name evidence="5" type="ORF">GWI33_000308</name>
</gene>
<evidence type="ECO:0000256" key="2">
    <source>
        <dbReference type="PROSITE-ProRule" id="PRU00059"/>
    </source>
</evidence>
<feature type="chain" id="PRO_5032666051" description="CUB domain-containing protein" evidence="3">
    <location>
        <begin position="17"/>
        <end position="386"/>
    </location>
</feature>
<dbReference type="InterPro" id="IPR000859">
    <property type="entry name" value="CUB_dom"/>
</dbReference>
<accession>A0A834LYW0</accession>
<evidence type="ECO:0000259" key="4">
    <source>
        <dbReference type="PROSITE" id="PS01180"/>
    </source>
</evidence>
<sequence>MIKILLFCLGIGLSEAGFFDLTDVDDPLSLLWHTPLKHKQYSECKIDDTRQGVCTEDLKCRLSGGVPKGRCGIIFTCCSYENTCNKITDKKEGYFRSENINPTTTKCRYTIKLRNKNVCQIRLDFEKFILSPTSSIAIPNDETKKVYSCATDELRISPDYYGIPVLCGNNTQQHVYVHVNQSDDNVDAVLLDINLASRLASTDLVTPLWHIKYTQMECPRKKHVFEIGKLVSDHELANDFGLLAPQGVLQYYTQTSGVIKSFAYEEGSTKLFSYPYSENYVIGFKRPHYICGIMFSVQYLNLYKNTDNTCLHLLYTPDLYQATSSSVGGDAVLGLCTGTTTTKFYSFAPGPFLLYFKAIDAIANRLPTGNQGFVLKYELQTCSKII</sequence>
<dbReference type="EMBL" id="JAACXV010017533">
    <property type="protein sequence ID" value="KAF7264328.1"/>
    <property type="molecule type" value="Genomic_DNA"/>
</dbReference>
<dbReference type="PANTHER" id="PTHR33236">
    <property type="entry name" value="INTRAFLAGELLAR TRANSPORT PROTEIN 122 FAMILY PROTEIN-RELATED"/>
    <property type="match status" value="1"/>
</dbReference>
<feature type="signal peptide" evidence="3">
    <location>
        <begin position="1"/>
        <end position="16"/>
    </location>
</feature>
<dbReference type="Pfam" id="PF26080">
    <property type="entry name" value="CUB_animal"/>
    <property type="match status" value="1"/>
</dbReference>
<reference evidence="5" key="1">
    <citation type="submission" date="2020-08" db="EMBL/GenBank/DDBJ databases">
        <title>Genome sequencing and assembly of the red palm weevil Rhynchophorus ferrugineus.</title>
        <authorList>
            <person name="Dias G.B."/>
            <person name="Bergman C.M."/>
            <person name="Manee M."/>
        </authorList>
    </citation>
    <scope>NUCLEOTIDE SEQUENCE</scope>
    <source>
        <strain evidence="5">AA-2017</strain>
        <tissue evidence="5">Whole larva</tissue>
    </source>
</reference>
<comment type="caution">
    <text evidence="2">Lacks conserved residue(s) required for the propagation of feature annotation.</text>
</comment>
<keyword evidence="6" id="KW-1185">Reference proteome</keyword>
<keyword evidence="1" id="KW-1015">Disulfide bond</keyword>
<dbReference type="PROSITE" id="PS01180">
    <property type="entry name" value="CUB"/>
    <property type="match status" value="1"/>
</dbReference>
<protein>
    <recommendedName>
        <fullName evidence="4">CUB domain-containing protein</fullName>
    </recommendedName>
</protein>
<dbReference type="AlphaFoldDB" id="A0A834LYW0"/>
<dbReference type="Proteomes" id="UP000625711">
    <property type="component" value="Unassembled WGS sequence"/>
</dbReference>
<dbReference type="InterPro" id="IPR058698">
    <property type="entry name" value="CUB_metazoa"/>
</dbReference>
<evidence type="ECO:0000313" key="6">
    <source>
        <dbReference type="Proteomes" id="UP000625711"/>
    </source>
</evidence>
<evidence type="ECO:0000313" key="5">
    <source>
        <dbReference type="EMBL" id="KAF7264328.1"/>
    </source>
</evidence>